<evidence type="ECO:0000313" key="2">
    <source>
        <dbReference type="EMBL" id="MSS44916.1"/>
    </source>
</evidence>
<organism evidence="2 3">
    <name type="scientific">Cutibacterium porci</name>
    <dbReference type="NCBI Taxonomy" id="2605781"/>
    <lineage>
        <taxon>Bacteria</taxon>
        <taxon>Bacillati</taxon>
        <taxon>Actinomycetota</taxon>
        <taxon>Actinomycetes</taxon>
        <taxon>Propionibacteriales</taxon>
        <taxon>Propionibacteriaceae</taxon>
        <taxon>Cutibacterium</taxon>
    </lineage>
</organism>
<accession>A0A7K0J4Q4</accession>
<reference evidence="2 3" key="1">
    <citation type="submission" date="2019-08" db="EMBL/GenBank/DDBJ databases">
        <title>In-depth cultivation of the pig gut microbiome towards novel bacterial diversity and tailored functional studies.</title>
        <authorList>
            <person name="Wylensek D."/>
            <person name="Hitch T.C.A."/>
            <person name="Clavel T."/>
        </authorList>
    </citation>
    <scope>NUCLEOTIDE SEQUENCE [LARGE SCALE GENOMIC DNA]</scope>
    <source>
        <strain evidence="2 3">WCA-380-WT-3A</strain>
    </source>
</reference>
<gene>
    <name evidence="2" type="ORF">FYJ43_02375</name>
</gene>
<keyword evidence="3" id="KW-1185">Reference proteome</keyword>
<dbReference type="Proteomes" id="UP000466104">
    <property type="component" value="Unassembled WGS sequence"/>
</dbReference>
<protein>
    <submittedName>
        <fullName evidence="2">Flp pilus-assembly TadE/G-like family protein</fullName>
    </submittedName>
</protein>
<feature type="transmembrane region" description="Helical" evidence="1">
    <location>
        <begin position="25"/>
        <end position="48"/>
    </location>
</feature>
<proteinExistence type="predicted"/>
<dbReference type="AlphaFoldDB" id="A0A7K0J4Q4"/>
<sequence>MTKVTCLRVRPHGAKAARERGSGTLLLAAVGVGFVAAVWMSLLVTGWWSAAHRAEEIADIAALAAGGAQAVGEPGCPVAERAARANGAELASCVVDSGSGLSVTVEVEVQVHRGWELPGMPRTVVKSSRAGPVE</sequence>
<comment type="caution">
    <text evidence="2">The sequence shown here is derived from an EMBL/GenBank/DDBJ whole genome shotgun (WGS) entry which is preliminary data.</text>
</comment>
<dbReference type="InterPro" id="IPR021202">
    <property type="entry name" value="Rv3654c-like"/>
</dbReference>
<dbReference type="RefSeq" id="WP_154561565.1">
    <property type="nucleotide sequence ID" value="NZ_VUMG01000001.1"/>
</dbReference>
<keyword evidence="1" id="KW-1133">Transmembrane helix</keyword>
<keyword evidence="1" id="KW-0812">Transmembrane</keyword>
<keyword evidence="1" id="KW-0472">Membrane</keyword>
<evidence type="ECO:0000256" key="1">
    <source>
        <dbReference type="SAM" id="Phobius"/>
    </source>
</evidence>
<dbReference type="EMBL" id="VUMG01000001">
    <property type="protein sequence ID" value="MSS44916.1"/>
    <property type="molecule type" value="Genomic_DNA"/>
</dbReference>
<name>A0A7K0J4Q4_9ACTN</name>
<evidence type="ECO:0000313" key="3">
    <source>
        <dbReference type="Proteomes" id="UP000466104"/>
    </source>
</evidence>
<dbReference type="NCBIfam" id="TIGR03816">
    <property type="entry name" value="tadE_like_DECH"/>
    <property type="match status" value="1"/>
</dbReference>